<keyword evidence="3" id="KW-1185">Reference proteome</keyword>
<proteinExistence type="predicted"/>
<dbReference type="InterPro" id="IPR039554">
    <property type="entry name" value="HigA2-like_HTH"/>
</dbReference>
<protein>
    <submittedName>
        <fullName evidence="2">Helix-turn-helix domain-containing protein</fullName>
    </submittedName>
</protein>
<name>A0ABU8KAH4_9HYPH</name>
<dbReference type="InterPro" id="IPR001387">
    <property type="entry name" value="Cro/C1-type_HTH"/>
</dbReference>
<dbReference type="InterPro" id="IPR010982">
    <property type="entry name" value="Lambda_DNA-bd_dom_sf"/>
</dbReference>
<dbReference type="Proteomes" id="UP001366503">
    <property type="component" value="Unassembled WGS sequence"/>
</dbReference>
<evidence type="ECO:0000259" key="1">
    <source>
        <dbReference type="Pfam" id="PF13744"/>
    </source>
</evidence>
<dbReference type="Pfam" id="PF13744">
    <property type="entry name" value="HTH_37"/>
    <property type="match status" value="1"/>
</dbReference>
<sequence>MSNERFESVWDAIADTPAEAENMKLRSALMMALKQHIATEGLSQSQAARLFGVTQPRISDLMRGKIDLFGLDTLVNMVATAGMHVEMNIAKAA</sequence>
<gene>
    <name evidence="2" type="ORF">O7A05_10820</name>
</gene>
<accession>A0ABU8KAH4</accession>
<dbReference type="EMBL" id="JAPYKO010000005">
    <property type="protein sequence ID" value="MEI9402646.1"/>
    <property type="molecule type" value="Genomic_DNA"/>
</dbReference>
<dbReference type="RefSeq" id="WP_140812471.1">
    <property type="nucleotide sequence ID" value="NZ_JAPYKO010000005.1"/>
</dbReference>
<evidence type="ECO:0000313" key="2">
    <source>
        <dbReference type="EMBL" id="MEI9402646.1"/>
    </source>
</evidence>
<dbReference type="Gene3D" id="1.10.260.40">
    <property type="entry name" value="lambda repressor-like DNA-binding domains"/>
    <property type="match status" value="1"/>
</dbReference>
<feature type="domain" description="HigA2-like helix-turn-helix" evidence="1">
    <location>
        <begin position="13"/>
        <end position="89"/>
    </location>
</feature>
<comment type="caution">
    <text evidence="2">The sequence shown here is derived from an EMBL/GenBank/DDBJ whole genome shotgun (WGS) entry which is preliminary data.</text>
</comment>
<dbReference type="SUPFAM" id="SSF47413">
    <property type="entry name" value="lambda repressor-like DNA-binding domains"/>
    <property type="match status" value="1"/>
</dbReference>
<evidence type="ECO:0000313" key="3">
    <source>
        <dbReference type="Proteomes" id="UP001366503"/>
    </source>
</evidence>
<dbReference type="CDD" id="cd00093">
    <property type="entry name" value="HTH_XRE"/>
    <property type="match status" value="1"/>
</dbReference>
<organism evidence="2 3">
    <name type="scientific">Mesorhizobium argentiipisi</name>
    <dbReference type="NCBI Taxonomy" id="3015175"/>
    <lineage>
        <taxon>Bacteria</taxon>
        <taxon>Pseudomonadati</taxon>
        <taxon>Pseudomonadota</taxon>
        <taxon>Alphaproteobacteria</taxon>
        <taxon>Hyphomicrobiales</taxon>
        <taxon>Phyllobacteriaceae</taxon>
        <taxon>Mesorhizobium</taxon>
    </lineage>
</organism>
<reference evidence="2 3" key="1">
    <citation type="submission" date="2022-12" db="EMBL/GenBank/DDBJ databases">
        <authorList>
            <person name="Muema E."/>
        </authorList>
    </citation>
    <scope>NUCLEOTIDE SEQUENCE [LARGE SCALE GENOMIC DNA]</scope>
    <source>
        <strain evidence="3">1330</strain>
    </source>
</reference>